<dbReference type="SUPFAM" id="SSF55347">
    <property type="entry name" value="Glyceraldehyde-3-phosphate dehydrogenase-like, C-terminal domain"/>
    <property type="match status" value="1"/>
</dbReference>
<feature type="domain" description="Gfo/Idh/MocA-like oxidoreductase N-terminal" evidence="1">
    <location>
        <begin position="3"/>
        <end position="97"/>
    </location>
</feature>
<gene>
    <name evidence="3" type="primary">kynB</name>
    <name evidence="3" type="ORF">Pan97_28320</name>
</gene>
<dbReference type="PANTHER" id="PTHR43708:SF8">
    <property type="entry name" value="OXIDOREDUCTASE"/>
    <property type="match status" value="1"/>
</dbReference>
<dbReference type="AlphaFoldDB" id="A0A518C996"/>
<dbReference type="InterPro" id="IPR055170">
    <property type="entry name" value="GFO_IDH_MocA-like_dom"/>
</dbReference>
<dbReference type="EC" id="3.5.1.9" evidence="3"/>
<dbReference type="KEGG" id="bvo:Pan97_28320"/>
<protein>
    <submittedName>
        <fullName evidence="3">Kynurenine formamidase</fullName>
        <ecNumber evidence="3">3.5.1.9</ecNumber>
    </submittedName>
</protein>
<accession>A0A518C996</accession>
<keyword evidence="3" id="KW-0378">Hydrolase</keyword>
<dbReference type="SUPFAM" id="SSF102198">
    <property type="entry name" value="Putative cyclase"/>
    <property type="match status" value="1"/>
</dbReference>
<dbReference type="GO" id="GO:0019441">
    <property type="term" value="P:L-tryptophan catabolic process to kynurenine"/>
    <property type="evidence" value="ECO:0007669"/>
    <property type="project" value="InterPro"/>
</dbReference>
<dbReference type="Pfam" id="PF01408">
    <property type="entry name" value="GFO_IDH_MocA"/>
    <property type="match status" value="1"/>
</dbReference>
<evidence type="ECO:0000313" key="4">
    <source>
        <dbReference type="Proteomes" id="UP000318626"/>
    </source>
</evidence>
<dbReference type="Pfam" id="PF04199">
    <property type="entry name" value="Cyclase"/>
    <property type="match status" value="1"/>
</dbReference>
<dbReference type="Pfam" id="PF22725">
    <property type="entry name" value="GFO_IDH_MocA_C3"/>
    <property type="match status" value="1"/>
</dbReference>
<dbReference type="Gene3D" id="3.40.50.720">
    <property type="entry name" value="NAD(P)-binding Rossmann-like Domain"/>
    <property type="match status" value="1"/>
</dbReference>
<dbReference type="GO" id="GO:0004061">
    <property type="term" value="F:arylformamidase activity"/>
    <property type="evidence" value="ECO:0007669"/>
    <property type="project" value="UniProtKB-EC"/>
</dbReference>
<dbReference type="EMBL" id="CP036289">
    <property type="protein sequence ID" value="QDU75790.1"/>
    <property type="molecule type" value="Genomic_DNA"/>
</dbReference>
<dbReference type="InterPro" id="IPR007325">
    <property type="entry name" value="KFase/CYL"/>
</dbReference>
<organism evidence="3 4">
    <name type="scientific">Bremerella volcania</name>
    <dbReference type="NCBI Taxonomy" id="2527984"/>
    <lineage>
        <taxon>Bacteria</taxon>
        <taxon>Pseudomonadati</taxon>
        <taxon>Planctomycetota</taxon>
        <taxon>Planctomycetia</taxon>
        <taxon>Pirellulales</taxon>
        <taxon>Pirellulaceae</taxon>
        <taxon>Bremerella</taxon>
    </lineage>
</organism>
<evidence type="ECO:0000259" key="1">
    <source>
        <dbReference type="Pfam" id="PF01408"/>
    </source>
</evidence>
<reference evidence="4" key="1">
    <citation type="submission" date="2019-02" db="EMBL/GenBank/DDBJ databases">
        <title>Deep-cultivation of Planctomycetes and their phenomic and genomic characterization uncovers novel biology.</title>
        <authorList>
            <person name="Wiegand S."/>
            <person name="Jogler M."/>
            <person name="Boedeker C."/>
            <person name="Pinto D."/>
            <person name="Vollmers J."/>
            <person name="Rivas-Marin E."/>
            <person name="Kohn T."/>
            <person name="Peeters S.H."/>
            <person name="Heuer A."/>
            <person name="Rast P."/>
            <person name="Oberbeckmann S."/>
            <person name="Bunk B."/>
            <person name="Jeske O."/>
            <person name="Meyerdierks A."/>
            <person name="Storesund J.E."/>
            <person name="Kallscheuer N."/>
            <person name="Luecker S."/>
            <person name="Lage O.M."/>
            <person name="Pohl T."/>
            <person name="Merkel B.J."/>
            <person name="Hornburger P."/>
            <person name="Mueller R.-W."/>
            <person name="Bruemmer F."/>
            <person name="Labrenz M."/>
            <person name="Spormann A.M."/>
            <person name="Op den Camp H."/>
            <person name="Overmann J."/>
            <person name="Amann R."/>
            <person name="Jetten M.S.M."/>
            <person name="Mascher T."/>
            <person name="Medema M.H."/>
            <person name="Devos D.P."/>
            <person name="Kaster A.-K."/>
            <person name="Ovreas L."/>
            <person name="Rohde M."/>
            <person name="Galperin M.Y."/>
            <person name="Jogler C."/>
        </authorList>
    </citation>
    <scope>NUCLEOTIDE SEQUENCE [LARGE SCALE GENOMIC DNA]</scope>
    <source>
        <strain evidence="4">Pan97</strain>
    </source>
</reference>
<evidence type="ECO:0000259" key="2">
    <source>
        <dbReference type="Pfam" id="PF22725"/>
    </source>
</evidence>
<dbReference type="SUPFAM" id="SSF51735">
    <property type="entry name" value="NAD(P)-binding Rossmann-fold domains"/>
    <property type="match status" value="1"/>
</dbReference>
<feature type="domain" description="GFO/IDH/MocA-like oxidoreductase" evidence="2">
    <location>
        <begin position="107"/>
        <end position="225"/>
    </location>
</feature>
<dbReference type="GO" id="GO:0000166">
    <property type="term" value="F:nucleotide binding"/>
    <property type="evidence" value="ECO:0007669"/>
    <property type="project" value="InterPro"/>
</dbReference>
<dbReference type="Gene3D" id="3.50.30.50">
    <property type="entry name" value="Putative cyclase"/>
    <property type="match status" value="1"/>
</dbReference>
<dbReference type="InterPro" id="IPR051317">
    <property type="entry name" value="Gfo/Idh/MocA_oxidoreduct"/>
</dbReference>
<evidence type="ECO:0000313" key="3">
    <source>
        <dbReference type="EMBL" id="QDU75790.1"/>
    </source>
</evidence>
<dbReference type="Gene3D" id="3.30.360.10">
    <property type="entry name" value="Dihydrodipicolinate Reductase, domain 2"/>
    <property type="match status" value="1"/>
</dbReference>
<keyword evidence="4" id="KW-1185">Reference proteome</keyword>
<sequence>MEDAEIVAICDRNSSAAKAMASEFAVARTYTSLDEALSSARADFVDIITPPSSHLDLVEMAARHRLPVICQKPLAPNLETAERIVSVAARSGIRLMVHENFRFQPWHRAVKSLLDAGVIGSQLHTISCHTRLGDGWGDEAYLGRQPYFRDMQRFLIQETGVHFIDTFRYLAGEIDEVFCTTKRLNKAIQGEDAVHLLIRFASGAMGTWDANRYNESLCTDPRYTFGTFVLEGNEGSIWVNEEGEITVARLGDTPKRHEFEAPRTGFAGDCVLAAQRHFIDCLQTGNLFETSGNDYLANLRIVESAYDSAARNRPVRIEHHQPSRQIIDLSIPINNRLPGAEITACKTVDQDGWNATTISLYSHCGTHMDAPKHFLTQGTSIDQMPLEPFIGTAKVIDLTPVIPKELLTVERITEATGTINAGDRVLLRTDWHRNLGTSKYRNELPRISPELARWFVEKQVALVGVEPPSVADVNNLDELTEVHRILLEGNIVIVEGLTNLDQLTRDEVEFITLPLRIESGDGCPVRAIAIQSNTQTPLR</sequence>
<name>A0A518C996_9BACT</name>
<dbReference type="InterPro" id="IPR000683">
    <property type="entry name" value="Gfo/Idh/MocA-like_OxRdtase_N"/>
</dbReference>
<dbReference type="InterPro" id="IPR036291">
    <property type="entry name" value="NAD(P)-bd_dom_sf"/>
</dbReference>
<proteinExistence type="predicted"/>
<dbReference type="InterPro" id="IPR037175">
    <property type="entry name" value="KFase_sf"/>
</dbReference>
<dbReference type="Proteomes" id="UP000318626">
    <property type="component" value="Chromosome"/>
</dbReference>
<dbReference type="PANTHER" id="PTHR43708">
    <property type="entry name" value="CONSERVED EXPRESSED OXIDOREDUCTASE (EUROFUNG)"/>
    <property type="match status" value="1"/>
</dbReference>